<keyword evidence="2" id="KW-1185">Reference proteome</keyword>
<protein>
    <submittedName>
        <fullName evidence="1">Thioredoxin domain-containing protein 5</fullName>
    </submittedName>
</protein>
<evidence type="ECO:0000313" key="1">
    <source>
        <dbReference type="EMBL" id="KAJ9064547.1"/>
    </source>
</evidence>
<evidence type="ECO:0000313" key="2">
    <source>
        <dbReference type="Proteomes" id="UP001165960"/>
    </source>
</evidence>
<organism evidence="1 2">
    <name type="scientific">Entomophthora muscae</name>
    <dbReference type="NCBI Taxonomy" id="34485"/>
    <lineage>
        <taxon>Eukaryota</taxon>
        <taxon>Fungi</taxon>
        <taxon>Fungi incertae sedis</taxon>
        <taxon>Zoopagomycota</taxon>
        <taxon>Entomophthoromycotina</taxon>
        <taxon>Entomophthoromycetes</taxon>
        <taxon>Entomophthorales</taxon>
        <taxon>Entomophthoraceae</taxon>
        <taxon>Entomophthora</taxon>
    </lineage>
</organism>
<gene>
    <name evidence="1" type="primary">TXNDC5_4</name>
    <name evidence="1" type="ORF">DSO57_1029476</name>
</gene>
<reference evidence="1" key="1">
    <citation type="submission" date="2022-04" db="EMBL/GenBank/DDBJ databases">
        <title>Genome of the entomopathogenic fungus Entomophthora muscae.</title>
        <authorList>
            <person name="Elya C."/>
            <person name="Lovett B.R."/>
            <person name="Lee E."/>
            <person name="Macias A.M."/>
            <person name="Hajek A.E."/>
            <person name="De Bivort B.L."/>
            <person name="Kasson M.T."/>
            <person name="De Fine Licht H.H."/>
            <person name="Stajich J.E."/>
        </authorList>
    </citation>
    <scope>NUCLEOTIDE SEQUENCE</scope>
    <source>
        <strain evidence="1">Berkeley</strain>
    </source>
</reference>
<comment type="caution">
    <text evidence="1">The sequence shown here is derived from an EMBL/GenBank/DDBJ whole genome shotgun (WGS) entry which is preliminary data.</text>
</comment>
<dbReference type="EMBL" id="QTSX02004455">
    <property type="protein sequence ID" value="KAJ9064547.1"/>
    <property type="molecule type" value="Genomic_DNA"/>
</dbReference>
<proteinExistence type="predicted"/>
<accession>A0ACC2SR13</accession>
<dbReference type="Proteomes" id="UP001165960">
    <property type="component" value="Unassembled WGS sequence"/>
</dbReference>
<sequence length="181" mass="20346">MRLFNFHTRIGLLGVGWVTLAAGQGKASHVLKPDTFTSTVAKGLWFVKFHSPLCGVCQSLAPIWSEFTSEYSAWGSDNEFHFGEVDCVENTAFCTEAGFEEFPTIVLFKDGERQAGECSFVDSKKDLVECLNVYEIHYKLNPIGEPKQQEVPQNDGIDSDFEKQEKPQEELKLEPVVTEKC</sequence>
<name>A0ACC2SR13_9FUNG</name>